<evidence type="ECO:0000259" key="6">
    <source>
        <dbReference type="Pfam" id="PF25944"/>
    </source>
</evidence>
<feature type="domain" description="Multidrug resistance protein MdtA-like C-terminal permuted SH3" evidence="7">
    <location>
        <begin position="300"/>
        <end position="360"/>
    </location>
</feature>
<dbReference type="Gene3D" id="2.40.30.170">
    <property type="match status" value="1"/>
</dbReference>
<evidence type="ECO:0000313" key="9">
    <source>
        <dbReference type="Proteomes" id="UP000214603"/>
    </source>
</evidence>
<dbReference type="Gene3D" id="2.40.50.100">
    <property type="match status" value="1"/>
</dbReference>
<comment type="subcellular location">
    <subcellularLocation>
        <location evidence="1">Cell envelope</location>
    </subcellularLocation>
</comment>
<dbReference type="PANTHER" id="PTHR30158">
    <property type="entry name" value="ACRA/E-RELATED COMPONENT OF DRUG EFFLUX TRANSPORTER"/>
    <property type="match status" value="1"/>
</dbReference>
<dbReference type="FunFam" id="2.40.420.20:FF:000001">
    <property type="entry name" value="Efflux RND transporter periplasmic adaptor subunit"/>
    <property type="match status" value="1"/>
</dbReference>
<protein>
    <submittedName>
        <fullName evidence="8">Efflux transporter periplasmic adaptor subunit</fullName>
    </submittedName>
</protein>
<dbReference type="EMBL" id="NJIH01000016">
    <property type="protein sequence ID" value="OWT54194.1"/>
    <property type="molecule type" value="Genomic_DNA"/>
</dbReference>
<dbReference type="PANTHER" id="PTHR30158:SF3">
    <property type="entry name" value="MULTIDRUG EFFLUX PUMP SUBUNIT ACRA-RELATED"/>
    <property type="match status" value="1"/>
</dbReference>
<dbReference type="GO" id="GO:0046677">
    <property type="term" value="P:response to antibiotic"/>
    <property type="evidence" value="ECO:0007669"/>
    <property type="project" value="TreeGrafter"/>
</dbReference>
<keyword evidence="9" id="KW-1185">Reference proteome</keyword>
<dbReference type="OrthoDB" id="9783047at2"/>
<dbReference type="RefSeq" id="WP_088605732.1">
    <property type="nucleotide sequence ID" value="NZ_NJIH01000016.1"/>
</dbReference>
<dbReference type="Gene3D" id="1.10.287.470">
    <property type="entry name" value="Helix hairpin bin"/>
    <property type="match status" value="1"/>
</dbReference>
<dbReference type="Pfam" id="PF25876">
    <property type="entry name" value="HH_MFP_RND"/>
    <property type="match status" value="1"/>
</dbReference>
<comment type="similarity">
    <text evidence="2">Belongs to the membrane fusion protein (MFP) (TC 8.A.1) family.</text>
</comment>
<accession>A0A225LYD2</accession>
<dbReference type="InterPro" id="IPR006143">
    <property type="entry name" value="RND_pump_MFP"/>
</dbReference>
<name>A0A225LYD2_9BURK</name>
<feature type="region of interest" description="Disordered" evidence="3">
    <location>
        <begin position="367"/>
        <end position="396"/>
    </location>
</feature>
<dbReference type="InterPro" id="IPR058627">
    <property type="entry name" value="MdtA-like_C"/>
</dbReference>
<feature type="compositionally biased region" description="Low complexity" evidence="3">
    <location>
        <begin position="377"/>
        <end position="396"/>
    </location>
</feature>
<comment type="caution">
    <text evidence="8">The sequence shown here is derived from an EMBL/GenBank/DDBJ whole genome shotgun (WGS) entry which is preliminary data.</text>
</comment>
<dbReference type="InterPro" id="IPR058624">
    <property type="entry name" value="MdtA-like_HH"/>
</dbReference>
<feature type="domain" description="Multidrug resistance protein MdtA-like alpha-helical hairpin" evidence="4">
    <location>
        <begin position="100"/>
        <end position="169"/>
    </location>
</feature>
<dbReference type="GO" id="GO:0022857">
    <property type="term" value="F:transmembrane transporter activity"/>
    <property type="evidence" value="ECO:0007669"/>
    <property type="project" value="InterPro"/>
</dbReference>
<dbReference type="AlphaFoldDB" id="A0A225LYD2"/>
<dbReference type="InterPro" id="IPR058625">
    <property type="entry name" value="MdtA-like_BSH"/>
</dbReference>
<gene>
    <name evidence="8" type="ORF">CEY11_22780</name>
</gene>
<dbReference type="Pfam" id="PF25967">
    <property type="entry name" value="RND-MFP_C"/>
    <property type="match status" value="1"/>
</dbReference>
<feature type="domain" description="Multidrug resistance protein MdtA-like beta-barrel" evidence="6">
    <location>
        <begin position="206"/>
        <end position="296"/>
    </location>
</feature>
<evidence type="ECO:0000259" key="4">
    <source>
        <dbReference type="Pfam" id="PF25876"/>
    </source>
</evidence>
<evidence type="ECO:0000259" key="5">
    <source>
        <dbReference type="Pfam" id="PF25917"/>
    </source>
</evidence>
<organism evidence="8 9">
    <name type="scientific">Candidimonas nitroreducens</name>
    <dbReference type="NCBI Taxonomy" id="683354"/>
    <lineage>
        <taxon>Bacteria</taxon>
        <taxon>Pseudomonadati</taxon>
        <taxon>Pseudomonadota</taxon>
        <taxon>Betaproteobacteria</taxon>
        <taxon>Burkholderiales</taxon>
        <taxon>Alcaligenaceae</taxon>
        <taxon>Candidimonas</taxon>
    </lineage>
</organism>
<evidence type="ECO:0000256" key="1">
    <source>
        <dbReference type="ARBA" id="ARBA00004196"/>
    </source>
</evidence>
<feature type="domain" description="Multidrug resistance protein MdtA-like barrel-sandwich hybrid" evidence="5">
    <location>
        <begin position="59"/>
        <end position="201"/>
    </location>
</feature>
<dbReference type="Proteomes" id="UP000214603">
    <property type="component" value="Unassembled WGS sequence"/>
</dbReference>
<evidence type="ECO:0000313" key="8">
    <source>
        <dbReference type="EMBL" id="OWT54194.1"/>
    </source>
</evidence>
<dbReference type="Pfam" id="PF25917">
    <property type="entry name" value="BSH_RND"/>
    <property type="match status" value="1"/>
</dbReference>
<dbReference type="PROSITE" id="PS51257">
    <property type="entry name" value="PROKAR_LIPOPROTEIN"/>
    <property type="match status" value="1"/>
</dbReference>
<evidence type="ECO:0000256" key="3">
    <source>
        <dbReference type="SAM" id="MobiDB-lite"/>
    </source>
</evidence>
<dbReference type="Pfam" id="PF25944">
    <property type="entry name" value="Beta-barrel_RND"/>
    <property type="match status" value="1"/>
</dbReference>
<dbReference type="SUPFAM" id="SSF111369">
    <property type="entry name" value="HlyD-like secretion proteins"/>
    <property type="match status" value="1"/>
</dbReference>
<dbReference type="InterPro" id="IPR058626">
    <property type="entry name" value="MdtA-like_b-barrel"/>
</dbReference>
<sequence>MKNFVLRTAPWCLALLLTACGKGENQAPPSAPPLVGVVAAQPENAPLFKNLVGRLSAYRSADVNARVAGVLLKRAYVEGSEVKKGQLLFEIDPAPLKAALASAKAQLAKDQAILGQARADFVRYQKLYRQKSIAEQVYTDQKFLVAQNEATVKADEAAVQTASINLGYAYVTSPIDGRAGQQQVTEGALVGQGSATLLTTVSQLDPLYVNFTIGVNDLNELQTAAARGDIQLAQPNKTTVEVTLPDGTPYPEPGTVDFSAPTVDPATGSISLRALLPNPKFRLLPGTYVNLKMALGTRHNAFLVPQAAVQRDITGNYVLIVGKDGKVTHRNVGTDGTQGVDWVVTSGLKAGEQVIVSGLQAVQIGAPAKTEPWQPPESTAETTGASASSATASDAK</sequence>
<dbReference type="NCBIfam" id="TIGR01730">
    <property type="entry name" value="RND_mfp"/>
    <property type="match status" value="1"/>
</dbReference>
<evidence type="ECO:0000256" key="2">
    <source>
        <dbReference type="ARBA" id="ARBA00009477"/>
    </source>
</evidence>
<reference evidence="9" key="1">
    <citation type="submission" date="2017-06" db="EMBL/GenBank/DDBJ databases">
        <title>Herbaspirillum phytohormonus sp. nov., isolated from the root nodule of Robinia pseudoacacia in lead-zinc mine.</title>
        <authorList>
            <person name="Fan M."/>
            <person name="Lin Y."/>
        </authorList>
    </citation>
    <scope>NUCLEOTIDE SEQUENCE [LARGE SCALE GENOMIC DNA]</scope>
    <source>
        <strain evidence="9">SC-089</strain>
    </source>
</reference>
<proteinExistence type="inferred from homology"/>
<evidence type="ECO:0000259" key="7">
    <source>
        <dbReference type="Pfam" id="PF25967"/>
    </source>
</evidence>
<dbReference type="GO" id="GO:0005886">
    <property type="term" value="C:plasma membrane"/>
    <property type="evidence" value="ECO:0007669"/>
    <property type="project" value="UniProtKB-SubCell"/>
</dbReference>
<dbReference type="Gene3D" id="2.40.420.20">
    <property type="match status" value="1"/>
</dbReference>